<protein>
    <submittedName>
        <fullName evidence="1">Uncharacterized protein</fullName>
    </submittedName>
</protein>
<evidence type="ECO:0000313" key="1">
    <source>
        <dbReference type="EMBL" id="MBF9143738.1"/>
    </source>
</evidence>
<reference evidence="1 2" key="1">
    <citation type="submission" date="2020-11" db="EMBL/GenBank/DDBJ databases">
        <authorList>
            <person name="Kim M.K."/>
        </authorList>
    </citation>
    <scope>NUCLEOTIDE SEQUENCE [LARGE SCALE GENOMIC DNA]</scope>
    <source>
        <strain evidence="1 2">BT439</strain>
    </source>
</reference>
<dbReference type="EMBL" id="JADQDP010000004">
    <property type="protein sequence ID" value="MBF9143738.1"/>
    <property type="molecule type" value="Genomic_DNA"/>
</dbReference>
<dbReference type="RefSeq" id="WP_196288077.1">
    <property type="nucleotide sequence ID" value="NZ_JADQDP010000004.1"/>
</dbReference>
<organism evidence="1 2">
    <name type="scientific">Hymenobacter properus</name>
    <dbReference type="NCBI Taxonomy" id="2791026"/>
    <lineage>
        <taxon>Bacteria</taxon>
        <taxon>Pseudomonadati</taxon>
        <taxon>Bacteroidota</taxon>
        <taxon>Cytophagia</taxon>
        <taxon>Cytophagales</taxon>
        <taxon>Hymenobacteraceae</taxon>
        <taxon>Hymenobacter</taxon>
    </lineage>
</organism>
<sequence length="92" mass="9566">MSNFARVPLTRQDTARAVHELFQSRRGGFGWLAFGGAGMAASIIPAQQVTSAGVWTPGVVFGAGFSALGINSAPCAPATWPAHHYRPISAPS</sequence>
<gene>
    <name evidence="1" type="ORF">I2I01_18985</name>
</gene>
<comment type="caution">
    <text evidence="1">The sequence shown here is derived from an EMBL/GenBank/DDBJ whole genome shotgun (WGS) entry which is preliminary data.</text>
</comment>
<proteinExistence type="predicted"/>
<name>A0A931BK55_9BACT</name>
<keyword evidence="2" id="KW-1185">Reference proteome</keyword>
<accession>A0A931BK55</accession>
<dbReference type="AlphaFoldDB" id="A0A931BK55"/>
<evidence type="ECO:0000313" key="2">
    <source>
        <dbReference type="Proteomes" id="UP000645610"/>
    </source>
</evidence>
<dbReference type="Proteomes" id="UP000645610">
    <property type="component" value="Unassembled WGS sequence"/>
</dbReference>